<keyword evidence="7" id="KW-1185">Reference proteome</keyword>
<feature type="active site" description="Nucleophile" evidence="4">
    <location>
        <position position="180"/>
    </location>
</feature>
<dbReference type="InterPro" id="IPR010497">
    <property type="entry name" value="Epoxide_hydro_N"/>
</dbReference>
<dbReference type="InterPro" id="IPR029058">
    <property type="entry name" value="AB_hydrolase_fold"/>
</dbReference>
<feature type="active site" description="Proton acceptor" evidence="4">
    <location>
        <position position="383"/>
    </location>
</feature>
<dbReference type="GO" id="GO:0004301">
    <property type="term" value="F:epoxide hydrolase activity"/>
    <property type="evidence" value="ECO:0007669"/>
    <property type="project" value="TreeGrafter"/>
</dbReference>
<gene>
    <name evidence="6" type="ORF">LXM24_15900</name>
</gene>
<dbReference type="GO" id="GO:0097176">
    <property type="term" value="P:epoxide metabolic process"/>
    <property type="evidence" value="ECO:0007669"/>
    <property type="project" value="TreeGrafter"/>
</dbReference>
<dbReference type="InterPro" id="IPR000639">
    <property type="entry name" value="Epox_hydrolase-like"/>
</dbReference>
<dbReference type="InterPro" id="IPR016292">
    <property type="entry name" value="Epoxide_hydrolase"/>
</dbReference>
<comment type="caution">
    <text evidence="6">The sequence shown here is derived from an EMBL/GenBank/DDBJ whole genome shotgun (WGS) entry which is preliminary data.</text>
</comment>
<dbReference type="SUPFAM" id="SSF53474">
    <property type="entry name" value="alpha/beta-Hydrolases"/>
    <property type="match status" value="1"/>
</dbReference>
<dbReference type="PANTHER" id="PTHR21661:SF35">
    <property type="entry name" value="EPOXIDE HYDROLASE"/>
    <property type="match status" value="1"/>
</dbReference>
<sequence>MKTSIIPFKIQVPQEVLTDLQTRLKMTRWAPDQNNEDQFYGLSTAFLKDYADHWLQNYDWREQEEKLNSYNQYKIDIEGQPIHFIYEKGKGPNPVPIILSHGWPWTYWHWSKLIGPLTDPVKYGGKAEQSFDVIIPSLPGFGFSTPVKDPEINFWKIAELWHKLMKDVLGYEKYAAAGSDYGMLVTAQLGHKYADELIGIHLGHEMPLQIFQSERPWDLTEGNLVPADLPEEQRNEFLNFQKTFASHVAVHMLDSQTLTHGLNDSPVGMLAWILQRWKKWSDKHANFEDSYTKDDVITFAMIYWINQAIGTSMRVYANAARYPWKPSHSRTPAVEAAAGFSLLVGEVYPPFATIDNRVNMLTDGPLASQFNIVYAKAFQKGGHFGPWENPAAFIEGVRDTFDPLK</sequence>
<dbReference type="RefSeq" id="WP_234614407.1">
    <property type="nucleotide sequence ID" value="NZ_CP098806.1"/>
</dbReference>
<organism evidence="6 7">
    <name type="scientific">Dyadobacter fanqingshengii</name>
    <dbReference type="NCBI Taxonomy" id="2906443"/>
    <lineage>
        <taxon>Bacteria</taxon>
        <taxon>Pseudomonadati</taxon>
        <taxon>Bacteroidota</taxon>
        <taxon>Cytophagia</taxon>
        <taxon>Cytophagales</taxon>
        <taxon>Spirosomataceae</taxon>
        <taxon>Dyadobacter</taxon>
    </lineage>
</organism>
<evidence type="ECO:0000259" key="5">
    <source>
        <dbReference type="Pfam" id="PF06441"/>
    </source>
</evidence>
<evidence type="ECO:0000313" key="6">
    <source>
        <dbReference type="EMBL" id="MCF0041589.1"/>
    </source>
</evidence>
<evidence type="ECO:0000256" key="3">
    <source>
        <dbReference type="ARBA" id="ARBA00022801"/>
    </source>
</evidence>
<dbReference type="PANTHER" id="PTHR21661">
    <property type="entry name" value="EPOXIDE HYDROLASE 1-RELATED"/>
    <property type="match status" value="1"/>
</dbReference>
<dbReference type="Proteomes" id="UP001139700">
    <property type="component" value="Unassembled WGS sequence"/>
</dbReference>
<keyword evidence="3 6" id="KW-0378">Hydrolase</keyword>
<evidence type="ECO:0000256" key="4">
    <source>
        <dbReference type="PIRSR" id="PIRSR001112-1"/>
    </source>
</evidence>
<reference evidence="6" key="1">
    <citation type="submission" date="2021-12" db="EMBL/GenBank/DDBJ databases">
        <title>Novel species in genus Dyadobacter.</title>
        <authorList>
            <person name="Ma C."/>
        </authorList>
    </citation>
    <scope>NUCLEOTIDE SEQUENCE</scope>
    <source>
        <strain evidence="6">CY399</strain>
    </source>
</reference>
<comment type="similarity">
    <text evidence="1">Belongs to the peptidase S33 family.</text>
</comment>
<evidence type="ECO:0000256" key="2">
    <source>
        <dbReference type="ARBA" id="ARBA00022797"/>
    </source>
</evidence>
<evidence type="ECO:0000313" key="7">
    <source>
        <dbReference type="Proteomes" id="UP001139700"/>
    </source>
</evidence>
<evidence type="ECO:0000256" key="1">
    <source>
        <dbReference type="ARBA" id="ARBA00010088"/>
    </source>
</evidence>
<protein>
    <submittedName>
        <fullName evidence="6">Epoxide hydrolase</fullName>
    </submittedName>
</protein>
<feature type="domain" description="Epoxide hydrolase N-terminal" evidence="5">
    <location>
        <begin position="6"/>
        <end position="109"/>
    </location>
</feature>
<dbReference type="PIRSF" id="PIRSF001112">
    <property type="entry name" value="Epoxide_hydrolase"/>
    <property type="match status" value="1"/>
</dbReference>
<feature type="active site" description="Proton donor" evidence="4">
    <location>
        <position position="316"/>
    </location>
</feature>
<dbReference type="Pfam" id="PF06441">
    <property type="entry name" value="EHN"/>
    <property type="match status" value="1"/>
</dbReference>
<dbReference type="Gene3D" id="3.40.50.1820">
    <property type="entry name" value="alpha/beta hydrolase"/>
    <property type="match status" value="1"/>
</dbReference>
<dbReference type="EMBL" id="JAJTTA010000002">
    <property type="protein sequence ID" value="MCF0041589.1"/>
    <property type="molecule type" value="Genomic_DNA"/>
</dbReference>
<keyword evidence="2" id="KW-0058">Aromatic hydrocarbons catabolism</keyword>
<proteinExistence type="inferred from homology"/>
<name>A0A9X1PAD8_9BACT</name>
<dbReference type="PRINTS" id="PR00412">
    <property type="entry name" value="EPOXHYDRLASE"/>
</dbReference>
<accession>A0A9X1PAD8</accession>
<dbReference type="AlphaFoldDB" id="A0A9X1PAD8"/>